<protein>
    <submittedName>
        <fullName evidence="3">Glycosyltransferase</fullName>
    </submittedName>
</protein>
<evidence type="ECO:0000313" key="4">
    <source>
        <dbReference type="Proteomes" id="UP000447393"/>
    </source>
</evidence>
<evidence type="ECO:0000259" key="1">
    <source>
        <dbReference type="Pfam" id="PF00534"/>
    </source>
</evidence>
<dbReference type="Gene3D" id="3.40.50.2000">
    <property type="entry name" value="Glycogen Phosphorylase B"/>
    <property type="match status" value="2"/>
</dbReference>
<dbReference type="RefSeq" id="WP_160913718.1">
    <property type="nucleotide sequence ID" value="NZ_WMEZ01000002.1"/>
</dbReference>
<comment type="caution">
    <text evidence="3">The sequence shown here is derived from an EMBL/GenBank/DDBJ whole genome shotgun (WGS) entry which is preliminary data.</text>
</comment>
<evidence type="ECO:0000313" key="3">
    <source>
        <dbReference type="EMBL" id="MYL49357.1"/>
    </source>
</evidence>
<dbReference type="InterPro" id="IPR050194">
    <property type="entry name" value="Glycosyltransferase_grp1"/>
</dbReference>
<dbReference type="CDD" id="cd03808">
    <property type="entry name" value="GT4_CapM-like"/>
    <property type="match status" value="1"/>
</dbReference>
<name>A0A845E0U4_9BACI</name>
<sequence length="363" mass="40803">MKVLVLANFGMGLYKFRKELLKELLTRGDEVYVSLPSDDKYVPKLKKMGCHFINTSVDRRGTNPVSDLGLLKKYISILKKVEPDIVLTYTIKPNIYGGIACRLMKKPYIVNVTGLGTSVEKKGLMQSMVLRLYKSGLRNARSVFFQNESNMNFFMENKLVHSKVNLIPGSGVNLQQNSYHEYPIENEKVNFLFVGRIMKAKGIDELLEAAQHFKKQNTNVVFNVVGPSEGDYSDNLNDLNHEGVINYYGQRSDVQEFMKRAHAIILPSHHEGTSNVLLESAATGRPVLASNISGCKETFDEGISGLGFRVKNAGSLIEAINNFLELSPGEKEAMGRAGRTKMEKEYDREIVIESYLNEIDEES</sequence>
<accession>A0A845E0U4</accession>
<dbReference type="Pfam" id="PF13477">
    <property type="entry name" value="Glyco_trans_4_2"/>
    <property type="match status" value="1"/>
</dbReference>
<reference evidence="3 4" key="1">
    <citation type="submission" date="2019-11" db="EMBL/GenBank/DDBJ databases">
        <title>Genome sequences of 17 halophilic strains isolated from different environments.</title>
        <authorList>
            <person name="Furrow R.E."/>
        </authorList>
    </citation>
    <scope>NUCLEOTIDE SEQUENCE [LARGE SCALE GENOMIC DNA]</scope>
    <source>
        <strain evidence="3 4">22505_10_Sand</strain>
    </source>
</reference>
<organism evidence="3 4">
    <name type="scientific">Halobacillus litoralis</name>
    <dbReference type="NCBI Taxonomy" id="45668"/>
    <lineage>
        <taxon>Bacteria</taxon>
        <taxon>Bacillati</taxon>
        <taxon>Bacillota</taxon>
        <taxon>Bacilli</taxon>
        <taxon>Bacillales</taxon>
        <taxon>Bacillaceae</taxon>
        <taxon>Halobacillus</taxon>
    </lineage>
</organism>
<dbReference type="EMBL" id="WMEZ01000002">
    <property type="protein sequence ID" value="MYL49357.1"/>
    <property type="molecule type" value="Genomic_DNA"/>
</dbReference>
<gene>
    <name evidence="3" type="ORF">GLV98_07665</name>
</gene>
<evidence type="ECO:0000259" key="2">
    <source>
        <dbReference type="Pfam" id="PF13477"/>
    </source>
</evidence>
<proteinExistence type="predicted"/>
<keyword evidence="3" id="KW-0808">Transferase</keyword>
<dbReference type="InterPro" id="IPR028098">
    <property type="entry name" value="Glyco_trans_4-like_N"/>
</dbReference>
<feature type="domain" description="Glycosyltransferase subfamily 4-like N-terminal" evidence="2">
    <location>
        <begin position="2"/>
        <end position="147"/>
    </location>
</feature>
<dbReference type="PANTHER" id="PTHR45947">
    <property type="entry name" value="SULFOQUINOVOSYL TRANSFERASE SQD2"/>
    <property type="match status" value="1"/>
</dbReference>
<dbReference type="SUPFAM" id="SSF53756">
    <property type="entry name" value="UDP-Glycosyltransferase/glycogen phosphorylase"/>
    <property type="match status" value="1"/>
</dbReference>
<dbReference type="OrthoDB" id="9806653at2"/>
<dbReference type="AlphaFoldDB" id="A0A845E0U4"/>
<dbReference type="Pfam" id="PF00534">
    <property type="entry name" value="Glycos_transf_1"/>
    <property type="match status" value="1"/>
</dbReference>
<dbReference type="InterPro" id="IPR001296">
    <property type="entry name" value="Glyco_trans_1"/>
</dbReference>
<dbReference type="GO" id="GO:0016757">
    <property type="term" value="F:glycosyltransferase activity"/>
    <property type="evidence" value="ECO:0007669"/>
    <property type="project" value="InterPro"/>
</dbReference>
<feature type="domain" description="Glycosyl transferase family 1" evidence="1">
    <location>
        <begin position="182"/>
        <end position="339"/>
    </location>
</feature>
<dbReference type="PANTHER" id="PTHR45947:SF3">
    <property type="entry name" value="SULFOQUINOVOSYL TRANSFERASE SQD2"/>
    <property type="match status" value="1"/>
</dbReference>
<dbReference type="Proteomes" id="UP000447393">
    <property type="component" value="Unassembled WGS sequence"/>
</dbReference>